<feature type="transmembrane region" description="Helical" evidence="2">
    <location>
        <begin position="7"/>
        <end position="27"/>
    </location>
</feature>
<keyword evidence="2" id="KW-1133">Transmembrane helix</keyword>
<keyword evidence="2" id="KW-0812">Transmembrane</keyword>
<evidence type="ECO:0000256" key="2">
    <source>
        <dbReference type="SAM" id="Phobius"/>
    </source>
</evidence>
<evidence type="ECO:0000313" key="3">
    <source>
        <dbReference type="EMBL" id="MBB6433916.1"/>
    </source>
</evidence>
<evidence type="ECO:0000313" key="4">
    <source>
        <dbReference type="Proteomes" id="UP000540423"/>
    </source>
</evidence>
<accession>A0A7X0HAJ9</accession>
<name>A0A7X0HAJ9_9ACTN</name>
<feature type="transmembrane region" description="Helical" evidence="2">
    <location>
        <begin position="139"/>
        <end position="158"/>
    </location>
</feature>
<dbReference type="EMBL" id="JACHEM010000001">
    <property type="protein sequence ID" value="MBB6433916.1"/>
    <property type="molecule type" value="Genomic_DNA"/>
</dbReference>
<gene>
    <name evidence="3" type="ORF">HNQ79_000354</name>
</gene>
<organism evidence="3 4">
    <name type="scientific">Streptomyces candidus</name>
    <dbReference type="NCBI Taxonomy" id="67283"/>
    <lineage>
        <taxon>Bacteria</taxon>
        <taxon>Bacillati</taxon>
        <taxon>Actinomycetota</taxon>
        <taxon>Actinomycetes</taxon>
        <taxon>Kitasatosporales</taxon>
        <taxon>Streptomycetaceae</taxon>
        <taxon>Streptomyces</taxon>
    </lineage>
</organism>
<reference evidence="3 4" key="1">
    <citation type="submission" date="2020-08" db="EMBL/GenBank/DDBJ databases">
        <title>Genomic Encyclopedia of Type Strains, Phase IV (KMG-IV): sequencing the most valuable type-strain genomes for metagenomic binning, comparative biology and taxonomic classification.</title>
        <authorList>
            <person name="Goeker M."/>
        </authorList>
    </citation>
    <scope>NUCLEOTIDE SEQUENCE [LARGE SCALE GENOMIC DNA]</scope>
    <source>
        <strain evidence="3 4">DSM 40141</strain>
    </source>
</reference>
<keyword evidence="2" id="KW-0472">Membrane</keyword>
<evidence type="ECO:0000256" key="1">
    <source>
        <dbReference type="SAM" id="MobiDB-lite"/>
    </source>
</evidence>
<feature type="region of interest" description="Disordered" evidence="1">
    <location>
        <begin position="257"/>
        <end position="286"/>
    </location>
</feature>
<sequence length="286" mass="29740">MTKILRGVAYVAFPGELVLLVCLLSGVRLPGAVLAGVEALVVAVVLAELAVFVSLRRRGLTTREAVAALVPEKPRRLVGHEVRVLASIGRWAVRRPHGVGAGDLAFGHAKAQAALLGTFAFVCVVETAVLHILLAGVPLVQAVFLVLDVYTVVLIVGLHAAAVTRPHVVGADGSLRVRSGAHVDLLLPAARIASVRYELRLNPGAEEDGVLELAAASQTSVTVELQEPVEHVSLLGARRPVTTVRFHADDARALVAAAPRTRGASGPGVTRARTEPSPSPGPPASA</sequence>
<dbReference type="RefSeq" id="WP_185026030.1">
    <property type="nucleotide sequence ID" value="NZ_BNBN01000001.1"/>
</dbReference>
<keyword evidence="4" id="KW-1185">Reference proteome</keyword>
<comment type="caution">
    <text evidence="3">The sequence shown here is derived from an EMBL/GenBank/DDBJ whole genome shotgun (WGS) entry which is preliminary data.</text>
</comment>
<protein>
    <submittedName>
        <fullName evidence="3">Uncharacterized protein</fullName>
    </submittedName>
</protein>
<feature type="transmembrane region" description="Helical" evidence="2">
    <location>
        <begin position="33"/>
        <end position="55"/>
    </location>
</feature>
<feature type="compositionally biased region" description="Pro residues" evidence="1">
    <location>
        <begin position="277"/>
        <end position="286"/>
    </location>
</feature>
<proteinExistence type="predicted"/>
<feature type="transmembrane region" description="Helical" evidence="2">
    <location>
        <begin position="113"/>
        <end position="133"/>
    </location>
</feature>
<dbReference type="Proteomes" id="UP000540423">
    <property type="component" value="Unassembled WGS sequence"/>
</dbReference>
<dbReference type="AlphaFoldDB" id="A0A7X0HAJ9"/>